<evidence type="ECO:0000256" key="16">
    <source>
        <dbReference type="PROSITE-ProRule" id="PRU10141"/>
    </source>
</evidence>
<dbReference type="PROSITE" id="PS00107">
    <property type="entry name" value="PROTEIN_KINASE_ATP"/>
    <property type="match status" value="1"/>
</dbReference>
<organism evidence="20 21">
    <name type="scientific">Rubroshorea leprosula</name>
    <dbReference type="NCBI Taxonomy" id="152421"/>
    <lineage>
        <taxon>Eukaryota</taxon>
        <taxon>Viridiplantae</taxon>
        <taxon>Streptophyta</taxon>
        <taxon>Embryophyta</taxon>
        <taxon>Tracheophyta</taxon>
        <taxon>Spermatophyta</taxon>
        <taxon>Magnoliopsida</taxon>
        <taxon>eudicotyledons</taxon>
        <taxon>Gunneridae</taxon>
        <taxon>Pentapetalae</taxon>
        <taxon>rosids</taxon>
        <taxon>malvids</taxon>
        <taxon>Malvales</taxon>
        <taxon>Dipterocarpaceae</taxon>
        <taxon>Rubroshorea</taxon>
    </lineage>
</organism>
<evidence type="ECO:0000256" key="7">
    <source>
        <dbReference type="ARBA" id="ARBA00022729"/>
    </source>
</evidence>
<keyword evidence="13 17" id="KW-0472">Membrane</keyword>
<keyword evidence="9 16" id="KW-0547">Nucleotide-binding</keyword>
<evidence type="ECO:0000256" key="13">
    <source>
        <dbReference type="ARBA" id="ARBA00023136"/>
    </source>
</evidence>
<keyword evidence="7 18" id="KW-0732">Signal</keyword>
<dbReference type="FunFam" id="3.80.10.10:FF:000363">
    <property type="entry name" value="Leucine-rich repeat family protein"/>
    <property type="match status" value="1"/>
</dbReference>
<dbReference type="PROSITE" id="PS50011">
    <property type="entry name" value="PROTEIN_KINASE_DOM"/>
    <property type="match status" value="1"/>
</dbReference>
<dbReference type="InterPro" id="IPR008271">
    <property type="entry name" value="Ser/Thr_kinase_AS"/>
</dbReference>
<evidence type="ECO:0000256" key="5">
    <source>
        <dbReference type="ARBA" id="ARBA00022679"/>
    </source>
</evidence>
<keyword evidence="14" id="KW-0675">Receptor</keyword>
<accession>A0AAV5MHH3</accession>
<dbReference type="Proteomes" id="UP001054252">
    <property type="component" value="Unassembled WGS sequence"/>
</dbReference>
<evidence type="ECO:0000256" key="2">
    <source>
        <dbReference type="ARBA" id="ARBA00012513"/>
    </source>
</evidence>
<evidence type="ECO:0000256" key="9">
    <source>
        <dbReference type="ARBA" id="ARBA00022741"/>
    </source>
</evidence>
<keyword evidence="6 17" id="KW-0812">Transmembrane</keyword>
<dbReference type="PROSITE" id="PS51450">
    <property type="entry name" value="LRR"/>
    <property type="match status" value="1"/>
</dbReference>
<gene>
    <name evidence="20" type="ORF">SLEP1_g56071</name>
</gene>
<dbReference type="PANTHER" id="PTHR45974">
    <property type="entry name" value="RECEPTOR-LIKE PROTEIN 55"/>
    <property type="match status" value="1"/>
</dbReference>
<dbReference type="Pfam" id="PF07714">
    <property type="entry name" value="PK_Tyr_Ser-Thr"/>
    <property type="match status" value="2"/>
</dbReference>
<evidence type="ECO:0000256" key="15">
    <source>
        <dbReference type="ARBA" id="ARBA00023180"/>
    </source>
</evidence>
<sequence length="1055" mass="116075">MEPGIQWLFLLIVFVRLYIVAAGTNSDDATALALLKRAWKNLPPNWSGSDPCGHHWVGIECTDSRVTSIKLASIGLVGQEFIGIPSLTELQTLDLSYNEGLTGSLPESIGNLKKLVNLALVGCNFTGPIPDTIGYLQRLFYLLFDSNNLTGPIPSTLGLVQSLEVIRFDNNSLSGSVPSTLDNLKNLKDLYLSYNNLNDSLPSLIGMSNLKTLDLSNNNFSAFEIPTWFSSLQNLTTLRMENTQLQGQVPVSLFSLPNLQTVVLKGNQLNGTLDITKGFSNQLSLIDLQNNAITKFNETEGNNIQITLAGNPICEETGETKTYCVVPQSNSTSLYTTPPSPSSCPPATCSSDQVSNLTCKCADPYTGILYFRGIFFSNLLDQTIYTGLQGELMQLFQSKNLPVNSVSLSNLTMDASRYFPLTLSIFPNGRDSFNRTVVSMIAFIFSNQHFKPTDTLFGPYYFGGKDYYHFPDPNSKKSTTGIIIGAAVGGSVLLLLSLLVGVYAFHQKKKAERASLESNPFAHWDVNKSYGSIPQLKSARCFSFEELKKYTNNFSEASDIGSGGYGKVYRGTLPNGELVAIKRAQQGSLQGALEFKTEIELLSRVHHKNVVRLLGFCFEQGEQMLIYEYVPNGSLYETLSGKSGIRLDWTRRLKIALGAARGLAYLHELANPPIIHRDIKSTNILLDQRLIAKVADFGLSKPISDSVKGHVTTQVKGTIGYLDPEYYMTQQLTEKSDVYSFGVLLLELVTGRRPIERGKHIVKEVRMALDKTKDLYSLQQILDPAVVDTSLKDLEKFMNLAMSCVEESGADRPTMGEVVKEIENIIQIVGINPNAESATSSSSYEEASKGSTLHPYSDQSFAYSGTFSVSKRLTAKVADFGLSKPISDSVKGHVTTQVKGTIGYLDPEYYMTQQLTEKSDVYSFGVLLLELVTGRRPIERGKHIVREVRMALDKTKDLYSLQQILDPAVVDTSLKDLEKLVNLAMSCVEESGADRPTMSEVVKEIENIIQIVGINPNAESATSSSSYEEASKGSTLHPYSDQSFAYSGTFSVSKV</sequence>
<dbReference type="EMBL" id="BPVZ01000294">
    <property type="protein sequence ID" value="GKV49315.1"/>
    <property type="molecule type" value="Genomic_DNA"/>
</dbReference>
<dbReference type="Gene3D" id="1.10.510.10">
    <property type="entry name" value="Transferase(Phosphotransferase) domain 1"/>
    <property type="match status" value="2"/>
</dbReference>
<dbReference type="PROSITE" id="PS00108">
    <property type="entry name" value="PROTEIN_KINASE_ST"/>
    <property type="match status" value="1"/>
</dbReference>
<dbReference type="InterPro" id="IPR032675">
    <property type="entry name" value="LRR_dom_sf"/>
</dbReference>
<evidence type="ECO:0000256" key="14">
    <source>
        <dbReference type="ARBA" id="ARBA00023170"/>
    </source>
</evidence>
<dbReference type="SMART" id="SM00369">
    <property type="entry name" value="LRR_TYP"/>
    <property type="match status" value="5"/>
</dbReference>
<comment type="subcellular location">
    <subcellularLocation>
        <location evidence="1">Membrane</location>
        <topology evidence="1">Single-pass type I membrane protein</topology>
    </subcellularLocation>
</comment>
<dbReference type="PANTHER" id="PTHR45974:SF266">
    <property type="entry name" value="LEUCINE-RICH REPEAT RECEPTOR PROTEIN KINASE HPCA1"/>
    <property type="match status" value="1"/>
</dbReference>
<evidence type="ECO:0000256" key="1">
    <source>
        <dbReference type="ARBA" id="ARBA00004479"/>
    </source>
</evidence>
<dbReference type="SUPFAM" id="SSF56112">
    <property type="entry name" value="Protein kinase-like (PK-like)"/>
    <property type="match status" value="2"/>
</dbReference>
<dbReference type="GO" id="GO:0004674">
    <property type="term" value="F:protein serine/threonine kinase activity"/>
    <property type="evidence" value="ECO:0007669"/>
    <property type="project" value="UniProtKB-KW"/>
</dbReference>
<evidence type="ECO:0000256" key="12">
    <source>
        <dbReference type="ARBA" id="ARBA00022989"/>
    </source>
</evidence>
<dbReference type="FunFam" id="3.30.200.20:FF:000328">
    <property type="entry name" value="Leucine-rich repeat protein kinase family protein"/>
    <property type="match status" value="1"/>
</dbReference>
<keyword evidence="3" id="KW-0723">Serine/threonine-protein kinase</keyword>
<evidence type="ECO:0000256" key="6">
    <source>
        <dbReference type="ARBA" id="ARBA00022692"/>
    </source>
</evidence>
<dbReference type="CDD" id="cd14066">
    <property type="entry name" value="STKc_IRAK"/>
    <property type="match status" value="1"/>
</dbReference>
<dbReference type="InterPro" id="IPR000719">
    <property type="entry name" value="Prot_kinase_dom"/>
</dbReference>
<reference evidence="20 21" key="1">
    <citation type="journal article" date="2021" name="Commun. Biol.">
        <title>The genome of Shorea leprosula (Dipterocarpaceae) highlights the ecological relevance of drought in aseasonal tropical rainforests.</title>
        <authorList>
            <person name="Ng K.K.S."/>
            <person name="Kobayashi M.J."/>
            <person name="Fawcett J.A."/>
            <person name="Hatakeyama M."/>
            <person name="Paape T."/>
            <person name="Ng C.H."/>
            <person name="Ang C.C."/>
            <person name="Tnah L.H."/>
            <person name="Lee C.T."/>
            <person name="Nishiyama T."/>
            <person name="Sese J."/>
            <person name="O'Brien M.J."/>
            <person name="Copetti D."/>
            <person name="Mohd Noor M.I."/>
            <person name="Ong R.C."/>
            <person name="Putra M."/>
            <person name="Sireger I.Z."/>
            <person name="Indrioko S."/>
            <person name="Kosugi Y."/>
            <person name="Izuno A."/>
            <person name="Isagi Y."/>
            <person name="Lee S.L."/>
            <person name="Shimizu K.K."/>
        </authorList>
    </citation>
    <scope>NUCLEOTIDE SEQUENCE [LARGE SCALE GENOMIC DNA]</scope>
    <source>
        <strain evidence="20">214</strain>
    </source>
</reference>
<dbReference type="GO" id="GO:0016020">
    <property type="term" value="C:membrane"/>
    <property type="evidence" value="ECO:0007669"/>
    <property type="project" value="UniProtKB-SubCell"/>
</dbReference>
<evidence type="ECO:0000256" key="17">
    <source>
        <dbReference type="SAM" id="Phobius"/>
    </source>
</evidence>
<comment type="caution">
    <text evidence="20">The sequence shown here is derived from an EMBL/GenBank/DDBJ whole genome shotgun (WGS) entry which is preliminary data.</text>
</comment>
<evidence type="ECO:0000256" key="11">
    <source>
        <dbReference type="ARBA" id="ARBA00022840"/>
    </source>
</evidence>
<dbReference type="SUPFAM" id="SSF52058">
    <property type="entry name" value="L domain-like"/>
    <property type="match status" value="1"/>
</dbReference>
<feature type="signal peptide" evidence="18">
    <location>
        <begin position="1"/>
        <end position="22"/>
    </location>
</feature>
<feature type="domain" description="Protein kinase" evidence="19">
    <location>
        <begin position="554"/>
        <end position="826"/>
    </location>
</feature>
<dbReference type="InterPro" id="IPR017441">
    <property type="entry name" value="Protein_kinase_ATP_BS"/>
</dbReference>
<evidence type="ECO:0000256" key="18">
    <source>
        <dbReference type="SAM" id="SignalP"/>
    </source>
</evidence>
<dbReference type="Gene3D" id="3.30.200.20">
    <property type="entry name" value="Phosphorylase Kinase, domain 1"/>
    <property type="match status" value="1"/>
</dbReference>
<dbReference type="InterPro" id="IPR003591">
    <property type="entry name" value="Leu-rich_rpt_typical-subtyp"/>
</dbReference>
<protein>
    <recommendedName>
        <fullName evidence="2">non-specific serine/threonine protein kinase</fullName>
        <ecNumber evidence="2">2.7.11.1</ecNumber>
    </recommendedName>
</protein>
<feature type="transmembrane region" description="Helical" evidence="17">
    <location>
        <begin position="482"/>
        <end position="505"/>
    </location>
</feature>
<name>A0AAV5MHH3_9ROSI</name>
<dbReference type="Pfam" id="PF23598">
    <property type="entry name" value="LRR_14"/>
    <property type="match status" value="1"/>
</dbReference>
<evidence type="ECO:0000313" key="20">
    <source>
        <dbReference type="EMBL" id="GKV49315.1"/>
    </source>
</evidence>
<evidence type="ECO:0000259" key="19">
    <source>
        <dbReference type="PROSITE" id="PS50011"/>
    </source>
</evidence>
<evidence type="ECO:0000256" key="4">
    <source>
        <dbReference type="ARBA" id="ARBA00022614"/>
    </source>
</evidence>
<dbReference type="InterPro" id="IPR001245">
    <property type="entry name" value="Ser-Thr/Tyr_kinase_cat_dom"/>
</dbReference>
<dbReference type="InterPro" id="IPR011009">
    <property type="entry name" value="Kinase-like_dom_sf"/>
</dbReference>
<keyword evidence="15" id="KW-0325">Glycoprotein</keyword>
<dbReference type="AlphaFoldDB" id="A0AAV5MHH3"/>
<keyword evidence="10" id="KW-0418">Kinase</keyword>
<keyword evidence="12 17" id="KW-1133">Transmembrane helix</keyword>
<feature type="chain" id="PRO_5043450567" description="non-specific serine/threonine protein kinase" evidence="18">
    <location>
        <begin position="23"/>
        <end position="1055"/>
    </location>
</feature>
<dbReference type="InterPro" id="IPR055414">
    <property type="entry name" value="LRR_R13L4/SHOC2-like"/>
</dbReference>
<dbReference type="EC" id="2.7.11.1" evidence="2"/>
<proteinExistence type="predicted"/>
<keyword evidence="21" id="KW-1185">Reference proteome</keyword>
<dbReference type="GO" id="GO:0005524">
    <property type="term" value="F:ATP binding"/>
    <property type="evidence" value="ECO:0007669"/>
    <property type="project" value="UniProtKB-UniRule"/>
</dbReference>
<dbReference type="FunFam" id="1.10.510.10:FF:000453">
    <property type="entry name" value="LRR receptor-like serine/threonine-protein kinase HSL2"/>
    <property type="match status" value="1"/>
</dbReference>
<keyword evidence="11 16" id="KW-0067">ATP-binding</keyword>
<evidence type="ECO:0000256" key="3">
    <source>
        <dbReference type="ARBA" id="ARBA00022527"/>
    </source>
</evidence>
<evidence type="ECO:0000313" key="21">
    <source>
        <dbReference type="Proteomes" id="UP001054252"/>
    </source>
</evidence>
<evidence type="ECO:0000256" key="8">
    <source>
        <dbReference type="ARBA" id="ARBA00022737"/>
    </source>
</evidence>
<evidence type="ECO:0000256" key="10">
    <source>
        <dbReference type="ARBA" id="ARBA00022777"/>
    </source>
</evidence>
<dbReference type="InterPro" id="IPR001611">
    <property type="entry name" value="Leu-rich_rpt"/>
</dbReference>
<dbReference type="SMART" id="SM00220">
    <property type="entry name" value="S_TKc"/>
    <property type="match status" value="1"/>
</dbReference>
<feature type="binding site" evidence="16">
    <location>
        <position position="582"/>
    </location>
    <ligand>
        <name>ATP</name>
        <dbReference type="ChEBI" id="CHEBI:30616"/>
    </ligand>
</feature>
<keyword evidence="8" id="KW-0677">Repeat</keyword>
<keyword evidence="5" id="KW-0808">Transferase</keyword>
<dbReference type="Gene3D" id="3.80.10.10">
    <property type="entry name" value="Ribonuclease Inhibitor"/>
    <property type="match status" value="2"/>
</dbReference>
<keyword evidence="4" id="KW-0433">Leucine-rich repeat</keyword>